<reference evidence="2 3" key="1">
    <citation type="submission" date="2024-05" db="EMBL/GenBank/DDBJ databases">
        <title>A draft genome resource for the thread blight pathogen Marasmius tenuissimus strain MS-2.</title>
        <authorList>
            <person name="Yulfo-Soto G.E."/>
            <person name="Baruah I.K."/>
            <person name="Amoako-Attah I."/>
            <person name="Bukari Y."/>
            <person name="Meinhardt L.W."/>
            <person name="Bailey B.A."/>
            <person name="Cohen S.P."/>
        </authorList>
    </citation>
    <scope>NUCLEOTIDE SEQUENCE [LARGE SCALE GENOMIC DNA]</scope>
    <source>
        <strain evidence="2 3">MS-2</strain>
    </source>
</reference>
<evidence type="ECO:0000256" key="1">
    <source>
        <dbReference type="SAM" id="MobiDB-lite"/>
    </source>
</evidence>
<evidence type="ECO:0000313" key="3">
    <source>
        <dbReference type="Proteomes" id="UP001437256"/>
    </source>
</evidence>
<gene>
    <name evidence="2" type="ORF">AAF712_006050</name>
</gene>
<organism evidence="2 3">
    <name type="scientific">Marasmius tenuissimus</name>
    <dbReference type="NCBI Taxonomy" id="585030"/>
    <lineage>
        <taxon>Eukaryota</taxon>
        <taxon>Fungi</taxon>
        <taxon>Dikarya</taxon>
        <taxon>Basidiomycota</taxon>
        <taxon>Agaricomycotina</taxon>
        <taxon>Agaricomycetes</taxon>
        <taxon>Agaricomycetidae</taxon>
        <taxon>Agaricales</taxon>
        <taxon>Marasmiineae</taxon>
        <taxon>Marasmiaceae</taxon>
        <taxon>Marasmius</taxon>
    </lineage>
</organism>
<feature type="region of interest" description="Disordered" evidence="1">
    <location>
        <begin position="79"/>
        <end position="126"/>
    </location>
</feature>
<dbReference type="EMBL" id="JBBXMP010000031">
    <property type="protein sequence ID" value="KAL0066855.1"/>
    <property type="molecule type" value="Genomic_DNA"/>
</dbReference>
<sequence length="126" mass="13721">MPAYIHLCKRDEPLTRAEAQEIGLDKAIMIAAAREKIRFSEESRKMITDGRNARAVASAWPANLFEDARVERFIKSELNLNSKSSSDSKPANSPVVRPSPSIPPGQGAFGPQNPFGQASNFGFGGF</sequence>
<name>A0ABR2ZYT2_9AGAR</name>
<evidence type="ECO:0000313" key="2">
    <source>
        <dbReference type="EMBL" id="KAL0066855.1"/>
    </source>
</evidence>
<accession>A0ABR2ZYT2</accession>
<proteinExistence type="predicted"/>
<comment type="caution">
    <text evidence="2">The sequence shown here is derived from an EMBL/GenBank/DDBJ whole genome shotgun (WGS) entry which is preliminary data.</text>
</comment>
<protein>
    <submittedName>
        <fullName evidence="2">Uncharacterized protein</fullName>
    </submittedName>
</protein>
<keyword evidence="3" id="KW-1185">Reference proteome</keyword>
<feature type="compositionally biased region" description="Low complexity" evidence="1">
    <location>
        <begin position="79"/>
        <end position="99"/>
    </location>
</feature>
<dbReference type="Proteomes" id="UP001437256">
    <property type="component" value="Unassembled WGS sequence"/>
</dbReference>